<evidence type="ECO:0000256" key="6">
    <source>
        <dbReference type="ARBA" id="ARBA00022692"/>
    </source>
</evidence>
<evidence type="ECO:0000313" key="20">
    <source>
        <dbReference type="RefSeq" id="XP_030383935.1"/>
    </source>
</evidence>
<feature type="transmembrane region" description="Helical" evidence="16">
    <location>
        <begin position="279"/>
        <end position="299"/>
    </location>
</feature>
<keyword evidence="10 16" id="KW-0472">Membrane</keyword>
<keyword evidence="13" id="KW-0966">Cell projection</keyword>
<dbReference type="PANTHER" id="PTHR10877:SF183">
    <property type="entry name" value="AT14535P-RELATED"/>
    <property type="match status" value="1"/>
</dbReference>
<dbReference type="RefSeq" id="XP_030383935.1">
    <property type="nucleotide sequence ID" value="XM_030528075.1"/>
</dbReference>
<evidence type="ECO:0000256" key="14">
    <source>
        <dbReference type="ARBA" id="ARBA00023303"/>
    </source>
</evidence>
<dbReference type="GO" id="GO:0005929">
    <property type="term" value="C:cilium"/>
    <property type="evidence" value="ECO:0007669"/>
    <property type="project" value="UniProtKB-SubCell"/>
</dbReference>
<keyword evidence="19" id="KW-1185">Reference proteome</keyword>
<feature type="transmembrane region" description="Helical" evidence="16">
    <location>
        <begin position="593"/>
        <end position="614"/>
    </location>
</feature>
<evidence type="ECO:0000256" key="16">
    <source>
        <dbReference type="SAM" id="Phobius"/>
    </source>
</evidence>
<evidence type="ECO:0000313" key="19">
    <source>
        <dbReference type="Proteomes" id="UP000504634"/>
    </source>
</evidence>
<dbReference type="PANTHER" id="PTHR10877">
    <property type="entry name" value="POLYCYSTIN FAMILY MEMBER"/>
    <property type="match status" value="1"/>
</dbReference>
<feature type="compositionally biased region" description="Polar residues" evidence="15">
    <location>
        <begin position="327"/>
        <end position="348"/>
    </location>
</feature>
<proteinExistence type="inferred from homology"/>
<gene>
    <name evidence="20" type="primary">LOC115631358</name>
</gene>
<feature type="transmembrane region" description="Helical" evidence="16">
    <location>
        <begin position="560"/>
        <end position="581"/>
    </location>
</feature>
<dbReference type="GO" id="GO:0005262">
    <property type="term" value="F:calcium channel activity"/>
    <property type="evidence" value="ECO:0007669"/>
    <property type="project" value="TreeGrafter"/>
</dbReference>
<dbReference type="InterPro" id="IPR051223">
    <property type="entry name" value="Polycystin"/>
</dbReference>
<evidence type="ECO:0000259" key="17">
    <source>
        <dbReference type="Pfam" id="PF08016"/>
    </source>
</evidence>
<feature type="domain" description="Polycystin cation channel PKD1/PKD2" evidence="17">
    <location>
        <begin position="551"/>
        <end position="775"/>
    </location>
</feature>
<feature type="compositionally biased region" description="Low complexity" evidence="15">
    <location>
        <begin position="41"/>
        <end position="50"/>
    </location>
</feature>
<evidence type="ECO:0000256" key="13">
    <source>
        <dbReference type="ARBA" id="ARBA00023273"/>
    </source>
</evidence>
<keyword evidence="9" id="KW-0406">Ion transport</keyword>
<feature type="transmembrane region" description="Helical" evidence="16">
    <location>
        <begin position="685"/>
        <end position="708"/>
    </location>
</feature>
<evidence type="ECO:0000256" key="1">
    <source>
        <dbReference type="ARBA" id="ARBA00004138"/>
    </source>
</evidence>
<feature type="region of interest" description="Disordered" evidence="15">
    <location>
        <begin position="883"/>
        <end position="914"/>
    </location>
</feature>
<keyword evidence="7 16" id="KW-1133">Transmembrane helix</keyword>
<feature type="compositionally biased region" description="Low complexity" evidence="15">
    <location>
        <begin position="201"/>
        <end position="211"/>
    </location>
</feature>
<name>A0A6J2U7I2_DROLE</name>
<evidence type="ECO:0000256" key="9">
    <source>
        <dbReference type="ARBA" id="ARBA00023065"/>
    </source>
</evidence>
<reference evidence="20" key="1">
    <citation type="submission" date="2025-08" db="UniProtKB">
        <authorList>
            <consortium name="RefSeq"/>
        </authorList>
    </citation>
    <scope>IDENTIFICATION</scope>
    <source>
        <strain evidence="20">11010-0011.00</strain>
        <tissue evidence="20">Whole body</tissue>
    </source>
</reference>
<evidence type="ECO:0000256" key="11">
    <source>
        <dbReference type="ARBA" id="ARBA00023157"/>
    </source>
</evidence>
<keyword evidence="8" id="KW-0175">Coiled coil</keyword>
<protein>
    <submittedName>
        <fullName evidence="20">Polycystic kidney disease 2-like 1 protein</fullName>
    </submittedName>
</protein>
<keyword evidence="12" id="KW-0325">Glycoprotein</keyword>
<evidence type="ECO:0000256" key="4">
    <source>
        <dbReference type="ARBA" id="ARBA00022448"/>
    </source>
</evidence>
<evidence type="ECO:0000256" key="12">
    <source>
        <dbReference type="ARBA" id="ARBA00023180"/>
    </source>
</evidence>
<feature type="compositionally biased region" description="Polar residues" evidence="15">
    <location>
        <begin position="153"/>
        <end position="165"/>
    </location>
</feature>
<evidence type="ECO:0000256" key="7">
    <source>
        <dbReference type="ARBA" id="ARBA00022989"/>
    </source>
</evidence>
<feature type="region of interest" description="Disordered" evidence="15">
    <location>
        <begin position="1"/>
        <end position="225"/>
    </location>
</feature>
<evidence type="ECO:0000256" key="3">
    <source>
        <dbReference type="ARBA" id="ARBA00007200"/>
    </source>
</evidence>
<feature type="transmembrane region" description="Helical" evidence="16">
    <location>
        <begin position="746"/>
        <end position="769"/>
    </location>
</feature>
<evidence type="ECO:0000256" key="15">
    <source>
        <dbReference type="SAM" id="MobiDB-lite"/>
    </source>
</evidence>
<evidence type="ECO:0000256" key="2">
    <source>
        <dbReference type="ARBA" id="ARBA00004651"/>
    </source>
</evidence>
<accession>A0A6J2U7I2</accession>
<comment type="similarity">
    <text evidence="3">Belongs to the polycystin family.</text>
</comment>
<evidence type="ECO:0000259" key="18">
    <source>
        <dbReference type="Pfam" id="PF20519"/>
    </source>
</evidence>
<feature type="domain" description="Polycystin" evidence="18">
    <location>
        <begin position="396"/>
        <end position="547"/>
    </location>
</feature>
<dbReference type="InterPro" id="IPR046791">
    <property type="entry name" value="Polycystin_dom"/>
</dbReference>
<comment type="subcellular location">
    <subcellularLocation>
        <location evidence="2">Cell membrane</location>
        <topology evidence="2">Multi-pass membrane protein</topology>
    </subcellularLocation>
    <subcellularLocation>
        <location evidence="1">Cell projection</location>
        <location evidence="1">Cilium</location>
    </subcellularLocation>
</comment>
<dbReference type="SUPFAM" id="SSF81324">
    <property type="entry name" value="Voltage-gated potassium channels"/>
    <property type="match status" value="1"/>
</dbReference>
<organism evidence="19 20">
    <name type="scientific">Drosophila lebanonensis</name>
    <name type="common">Fruit fly</name>
    <name type="synonym">Scaptodrosophila lebanonensis</name>
    <dbReference type="NCBI Taxonomy" id="7225"/>
    <lineage>
        <taxon>Eukaryota</taxon>
        <taxon>Metazoa</taxon>
        <taxon>Ecdysozoa</taxon>
        <taxon>Arthropoda</taxon>
        <taxon>Hexapoda</taxon>
        <taxon>Insecta</taxon>
        <taxon>Pterygota</taxon>
        <taxon>Neoptera</taxon>
        <taxon>Endopterygota</taxon>
        <taxon>Diptera</taxon>
        <taxon>Brachycera</taxon>
        <taxon>Muscomorpha</taxon>
        <taxon>Ephydroidea</taxon>
        <taxon>Drosophilidae</taxon>
        <taxon>Scaptodrosophila</taxon>
    </lineage>
</organism>
<dbReference type="AlphaFoldDB" id="A0A6J2U7I2"/>
<keyword evidence="5" id="KW-1003">Cell membrane</keyword>
<feature type="compositionally biased region" description="Polar residues" evidence="15">
    <location>
        <begin position="65"/>
        <end position="77"/>
    </location>
</feature>
<dbReference type="GO" id="GO:0050982">
    <property type="term" value="P:detection of mechanical stimulus"/>
    <property type="evidence" value="ECO:0007669"/>
    <property type="project" value="TreeGrafter"/>
</dbReference>
<dbReference type="Gene3D" id="1.10.287.70">
    <property type="match status" value="1"/>
</dbReference>
<sequence length="914" mass="103412">MSDPKPNHPPPTKARKPRSSATPGHTPVAESAPTQARGERTSAASARASTQRIEGSRGDPPPAQAQWQRSPSATGAGTPSLVRPATAQAGSQRPSMARTLDPLRTEEAPASEAEKPKGTIFDKPPGTPRPSTRPTPLPTPRPTPPDPTFQRPSTSKAQPLTSTPRGSGEPPTDQGKANPETTPKPKRRFLGRKEKKPKDQPVAAVATGGPVPVAPPPKKKIRRRRGMYTTEEEVKEALIEMAVFIIFLLLTVLVTFSVRNLRMYHYNDMMSKLFYQRDIVIVPSVTVSLVNIITVQDWWDYLIYNFFITLHGDTPIIYDHDDGGGNETSTANGTETNSTEAPASTNRTRLGRDLQNARPLKAVGGGGGGGGGGGAGGSAIHGNFTLFPARTPNLVGRMFLKESLLLGPPRLRQIRVRKDTCDVNDAFIRYFNTCYGAYSDGIEQRTSEHGGVPYKTMSQLDATAVWAELNFYRSGGYTVDLTYDRDKNLEMMEELKSNHWIDRGSRLCLIEFNLFNENLNLFQSLKFIAEMPPSGGVLPQEQIQAVKQFSFFTDESLMNLVVYIFWYIMVVYYTIYAIIDLRKVGWKYYYKSLLNWLDTFIIVFAYLALIYNVWHTFKIHSIFREGRKGKSDFQSLDSLLFWNELYVDLVGLLAFLVWVKIFKFISFNKTLVQFTTTLKRCSKDLAGFSLMFAIVFLAYAQLGLLLFGTKHPDFRNFITSILTMIRMILGDFQYQLIEKANYILGPIYFLTYILIVFFILLNMFLAIIMETYNTVKGEISPGELNLGLYFYKMIGRILYYITHCGRKSRAPPANPNLEEGEFREQPRVATKTHAQLQAEHMAEMQNEAREITFRRLGDRISMLEDILEKLVTNMDELIKRAEKQQKKRLKKEKQMEKQMEKEKEKNKTTENETV</sequence>
<feature type="region of interest" description="Disordered" evidence="15">
    <location>
        <begin position="321"/>
        <end position="355"/>
    </location>
</feature>
<dbReference type="GO" id="GO:0005886">
    <property type="term" value="C:plasma membrane"/>
    <property type="evidence" value="ECO:0007669"/>
    <property type="project" value="UniProtKB-SubCell"/>
</dbReference>
<feature type="compositionally biased region" description="Pro residues" evidence="15">
    <location>
        <begin position="125"/>
        <end position="147"/>
    </location>
</feature>
<keyword evidence="11" id="KW-1015">Disulfide bond</keyword>
<feature type="compositionally biased region" description="Basic and acidic residues" evidence="15">
    <location>
        <begin position="892"/>
        <end position="914"/>
    </location>
</feature>
<dbReference type="Proteomes" id="UP000504634">
    <property type="component" value="Unplaced"/>
</dbReference>
<feature type="transmembrane region" description="Helical" evidence="16">
    <location>
        <begin position="237"/>
        <end position="258"/>
    </location>
</feature>
<keyword evidence="4" id="KW-0813">Transport</keyword>
<dbReference type="Pfam" id="PF20519">
    <property type="entry name" value="Polycystin_dom"/>
    <property type="match status" value="1"/>
</dbReference>
<feature type="transmembrane region" description="Helical" evidence="16">
    <location>
        <begin position="645"/>
        <end position="665"/>
    </location>
</feature>
<keyword evidence="6 16" id="KW-0812">Transmembrane</keyword>
<dbReference type="OrthoDB" id="444119at2759"/>
<evidence type="ECO:0000256" key="5">
    <source>
        <dbReference type="ARBA" id="ARBA00022475"/>
    </source>
</evidence>
<dbReference type="Pfam" id="PF08016">
    <property type="entry name" value="PKD_channel"/>
    <property type="match status" value="1"/>
</dbReference>
<keyword evidence="14" id="KW-0407">Ion channel</keyword>
<feature type="compositionally biased region" description="Basic and acidic residues" evidence="15">
    <location>
        <begin position="101"/>
        <end position="117"/>
    </location>
</feature>
<dbReference type="GeneID" id="115631358"/>
<dbReference type="FunFam" id="1.10.287.70:FF:000055">
    <property type="entry name" value="Polycystic kidney disease 2-like 1"/>
    <property type="match status" value="1"/>
</dbReference>
<evidence type="ECO:0000256" key="10">
    <source>
        <dbReference type="ARBA" id="ARBA00023136"/>
    </source>
</evidence>
<dbReference type="InterPro" id="IPR013122">
    <property type="entry name" value="PKD1_2_channel"/>
</dbReference>
<evidence type="ECO:0000256" key="8">
    <source>
        <dbReference type="ARBA" id="ARBA00023054"/>
    </source>
</evidence>
<feature type="compositionally biased region" description="Basic residues" evidence="15">
    <location>
        <begin position="184"/>
        <end position="195"/>
    </location>
</feature>